<comment type="caution">
    <text evidence="4">The sequence shown here is derived from an EMBL/GenBank/DDBJ whole genome shotgun (WGS) entry which is preliminary data.</text>
</comment>
<keyword evidence="1" id="KW-0677">Repeat</keyword>
<keyword evidence="5" id="KW-1185">Reference proteome</keyword>
<evidence type="ECO:0000313" key="4">
    <source>
        <dbReference type="EMBL" id="PZF78653.1"/>
    </source>
</evidence>
<reference evidence="5" key="1">
    <citation type="submission" date="2018-06" db="EMBL/GenBank/DDBJ databases">
        <title>Aestuariibacter litoralis strain KCTC 52945T.</title>
        <authorList>
            <person name="Li X."/>
            <person name="Salam N."/>
            <person name="Li J.-L."/>
            <person name="Chen Y.-M."/>
            <person name="Yang Z.-W."/>
            <person name="Zhang L.-Y."/>
            <person name="Han M.-X."/>
            <person name="Xiao M."/>
            <person name="Li W.-J."/>
        </authorList>
    </citation>
    <scope>NUCLEOTIDE SEQUENCE [LARGE SCALE GENOMIC DNA]</scope>
    <source>
        <strain evidence="5">KCTC 52945</strain>
    </source>
</reference>
<evidence type="ECO:0000256" key="3">
    <source>
        <dbReference type="PROSITE-ProRule" id="PRU00023"/>
    </source>
</evidence>
<dbReference type="RefSeq" id="WP_111195981.1">
    <property type="nucleotide sequence ID" value="NZ_QKVK01000001.1"/>
</dbReference>
<dbReference type="PROSITE" id="PS50297">
    <property type="entry name" value="ANK_REP_REGION"/>
    <property type="match status" value="2"/>
</dbReference>
<protein>
    <submittedName>
        <fullName evidence="4">Ankyrin repeat domain-containing protein</fullName>
    </submittedName>
</protein>
<dbReference type="Gene3D" id="1.25.40.20">
    <property type="entry name" value="Ankyrin repeat-containing domain"/>
    <property type="match status" value="1"/>
</dbReference>
<sequence>MDALRDKDGRTELLLATRANDVTAAAALIAAGADVNAKDMIADTPFLFAAAEGRLDILRLILATGRANLADTNRYGGNALIPAAHHGHPEVVRELLKTRIDVNHVNRLGWTALLETIILSDGGPTHQDIMAQLIAAGADVNLRDGEGVSPLTHARQRGYTEMVKMLEAAGAR</sequence>
<organism evidence="4 5">
    <name type="scientific">Aestuariivirga litoralis</name>
    <dbReference type="NCBI Taxonomy" id="2650924"/>
    <lineage>
        <taxon>Bacteria</taxon>
        <taxon>Pseudomonadati</taxon>
        <taxon>Pseudomonadota</taxon>
        <taxon>Alphaproteobacteria</taxon>
        <taxon>Hyphomicrobiales</taxon>
        <taxon>Aestuariivirgaceae</taxon>
        <taxon>Aestuariivirga</taxon>
    </lineage>
</organism>
<proteinExistence type="predicted"/>
<dbReference type="SUPFAM" id="SSF48403">
    <property type="entry name" value="Ankyrin repeat"/>
    <property type="match status" value="1"/>
</dbReference>
<dbReference type="SMART" id="SM00248">
    <property type="entry name" value="ANK"/>
    <property type="match status" value="5"/>
</dbReference>
<evidence type="ECO:0000313" key="5">
    <source>
        <dbReference type="Proteomes" id="UP000248795"/>
    </source>
</evidence>
<dbReference type="PROSITE" id="PS50088">
    <property type="entry name" value="ANK_REPEAT"/>
    <property type="match status" value="3"/>
</dbReference>
<dbReference type="Proteomes" id="UP000248795">
    <property type="component" value="Unassembled WGS sequence"/>
</dbReference>
<evidence type="ECO:0000256" key="2">
    <source>
        <dbReference type="ARBA" id="ARBA00023043"/>
    </source>
</evidence>
<dbReference type="EMBL" id="QKVK01000001">
    <property type="protein sequence ID" value="PZF78653.1"/>
    <property type="molecule type" value="Genomic_DNA"/>
</dbReference>
<dbReference type="InterPro" id="IPR036770">
    <property type="entry name" value="Ankyrin_rpt-contain_sf"/>
</dbReference>
<keyword evidence="2 3" id="KW-0040">ANK repeat</keyword>
<dbReference type="InterPro" id="IPR002110">
    <property type="entry name" value="Ankyrin_rpt"/>
</dbReference>
<dbReference type="InterPro" id="IPR050745">
    <property type="entry name" value="Multifunctional_regulatory"/>
</dbReference>
<feature type="repeat" description="ANK" evidence="3">
    <location>
        <begin position="146"/>
        <end position="172"/>
    </location>
</feature>
<evidence type="ECO:0000256" key="1">
    <source>
        <dbReference type="ARBA" id="ARBA00022737"/>
    </source>
</evidence>
<dbReference type="PANTHER" id="PTHR24189">
    <property type="entry name" value="MYOTROPHIN"/>
    <property type="match status" value="1"/>
</dbReference>
<accession>A0A2W2CEL3</accession>
<name>A0A2W2CEL3_9HYPH</name>
<feature type="repeat" description="ANK" evidence="3">
    <location>
        <begin position="8"/>
        <end position="40"/>
    </location>
</feature>
<dbReference type="Pfam" id="PF12796">
    <property type="entry name" value="Ank_2"/>
    <property type="match status" value="1"/>
</dbReference>
<feature type="repeat" description="ANK" evidence="3">
    <location>
        <begin position="75"/>
        <end position="107"/>
    </location>
</feature>
<gene>
    <name evidence="4" type="ORF">DK847_02280</name>
</gene>
<dbReference type="AlphaFoldDB" id="A0A2W2CEL3"/>
<dbReference type="PANTHER" id="PTHR24189:SF50">
    <property type="entry name" value="ANKYRIN REPEAT AND SOCS BOX PROTEIN 2"/>
    <property type="match status" value="1"/>
</dbReference>